<name>A0A0M3JTR2_ANISI</name>
<evidence type="ECO:0000313" key="2">
    <source>
        <dbReference type="EMBL" id="VDK44121.1"/>
    </source>
</evidence>
<protein>
    <submittedName>
        <fullName evidence="4">RxLR effector protein</fullName>
    </submittedName>
</protein>
<evidence type="ECO:0000313" key="4">
    <source>
        <dbReference type="WBParaSite" id="ASIM_0001143901-mRNA-1"/>
    </source>
</evidence>
<dbReference type="EMBL" id="UYRR01031033">
    <property type="protein sequence ID" value="VDK44121.1"/>
    <property type="molecule type" value="Genomic_DNA"/>
</dbReference>
<dbReference type="AlphaFoldDB" id="A0A0M3JTR2"/>
<keyword evidence="1" id="KW-0732">Signal</keyword>
<reference evidence="4" key="1">
    <citation type="submission" date="2017-02" db="UniProtKB">
        <authorList>
            <consortium name="WormBaseParasite"/>
        </authorList>
    </citation>
    <scope>IDENTIFICATION</scope>
</reference>
<feature type="chain" id="PRO_5043121020" evidence="1">
    <location>
        <begin position="22"/>
        <end position="188"/>
    </location>
</feature>
<dbReference type="OrthoDB" id="10641610at2759"/>
<reference evidence="2 3" key="2">
    <citation type="submission" date="2018-11" db="EMBL/GenBank/DDBJ databases">
        <authorList>
            <consortium name="Pathogen Informatics"/>
        </authorList>
    </citation>
    <scope>NUCLEOTIDE SEQUENCE [LARGE SCALE GENOMIC DNA]</scope>
</reference>
<feature type="signal peptide" evidence="1">
    <location>
        <begin position="1"/>
        <end position="21"/>
    </location>
</feature>
<evidence type="ECO:0000256" key="1">
    <source>
        <dbReference type="SAM" id="SignalP"/>
    </source>
</evidence>
<sequence length="188" mass="20726">MARSLVVRFDVLCVLIGSMLAVTIGAVSPQMDTYKAELMKKKMNRTRSLDNNLDIAPHSDVTTKWDSDEQTEMIPENNNSNEDENDFNDLVVPLSRGSQRIIAHQIQVAPSKVTKETNNDGAIALASAIAAGASFSSSSLENDFNNDYDDDRSTIVAGMRTFGAGVKLFKNGLDDNVMRMRRHIRTAD</sequence>
<accession>A0A0M3JTR2</accession>
<organism evidence="4">
    <name type="scientific">Anisakis simplex</name>
    <name type="common">Herring worm</name>
    <dbReference type="NCBI Taxonomy" id="6269"/>
    <lineage>
        <taxon>Eukaryota</taxon>
        <taxon>Metazoa</taxon>
        <taxon>Ecdysozoa</taxon>
        <taxon>Nematoda</taxon>
        <taxon>Chromadorea</taxon>
        <taxon>Rhabditida</taxon>
        <taxon>Spirurina</taxon>
        <taxon>Ascaridomorpha</taxon>
        <taxon>Ascaridoidea</taxon>
        <taxon>Anisakidae</taxon>
        <taxon>Anisakis</taxon>
        <taxon>Anisakis simplex complex</taxon>
    </lineage>
</organism>
<evidence type="ECO:0000313" key="3">
    <source>
        <dbReference type="Proteomes" id="UP000267096"/>
    </source>
</evidence>
<gene>
    <name evidence="2" type="ORF">ASIM_LOCUS10997</name>
</gene>
<proteinExistence type="predicted"/>
<dbReference type="Proteomes" id="UP000267096">
    <property type="component" value="Unassembled WGS sequence"/>
</dbReference>
<dbReference type="WBParaSite" id="ASIM_0001143901-mRNA-1">
    <property type="protein sequence ID" value="ASIM_0001143901-mRNA-1"/>
    <property type="gene ID" value="ASIM_0001143901"/>
</dbReference>
<keyword evidence="3" id="KW-1185">Reference proteome</keyword>